<evidence type="ECO:0000256" key="1">
    <source>
        <dbReference type="ARBA" id="ARBA00004771"/>
    </source>
</evidence>
<dbReference type="GO" id="GO:0019432">
    <property type="term" value="P:triglyceride biosynthetic process"/>
    <property type="evidence" value="ECO:0007669"/>
    <property type="project" value="UniProtKB-UniPathway"/>
</dbReference>
<evidence type="ECO:0000313" key="14">
    <source>
        <dbReference type="Proteomes" id="UP000243799"/>
    </source>
</evidence>
<sequence length="426" mass="45418">MTLASDIGSPSLQIAGVVLLETQVPLTLSRVRDALDVRVAQLARFRQRLVSVAPGLGRPIWMDDPTFDIRRHVRQARCPDPGDEEALLGMASRVATEPLPDDRPLWSATVVDGLTGGRTALIVTFHHVLTDGVGGLAVLAHLMDHPPGTGEEPDTGFPHTPPTPVQLMTDAVGSRLRALLAAPKAVREIRTALAQLRLVATTRRSPASLSRAIGTRRQFAVASCKLVDIRATAHSRDATVNDALLCAATGALHALLLHRGEDADSLTISIPVSARRTDSTAHLGNQVGSVPVALPTKGPSRLEAIARITRRHKAVARGVSSVLLAPLFRLLAALNLLGWIIRRQRLVVSSVTYLHGPPAPLYFLGAQVADIVPITAIKGNMTVSFVALSYRDTLLVTVIADSDRCPDLPVLVAALQRELDALAHGG</sequence>
<dbReference type="Gene3D" id="3.30.559.10">
    <property type="entry name" value="Chloramphenicol acetyltransferase-like domain"/>
    <property type="match status" value="1"/>
</dbReference>
<comment type="pathway">
    <text evidence="2">Lipid metabolism.</text>
</comment>
<gene>
    <name evidence="13" type="ORF">SAMN05216266_11177</name>
</gene>
<dbReference type="Proteomes" id="UP000243799">
    <property type="component" value="Unassembled WGS sequence"/>
</dbReference>
<dbReference type="Gene3D" id="3.30.559.30">
    <property type="entry name" value="Nonribosomal peptide synthetase, condensation domain"/>
    <property type="match status" value="1"/>
</dbReference>
<evidence type="ECO:0000313" key="13">
    <source>
        <dbReference type="EMBL" id="SFB43258.1"/>
    </source>
</evidence>
<evidence type="ECO:0000256" key="6">
    <source>
        <dbReference type="ARBA" id="ARBA00022679"/>
    </source>
</evidence>
<keyword evidence="14" id="KW-1185">Reference proteome</keyword>
<dbReference type="InterPro" id="IPR004255">
    <property type="entry name" value="O-acyltransferase_WSD1_N"/>
</dbReference>
<dbReference type="GO" id="GO:0071731">
    <property type="term" value="P:response to nitric oxide"/>
    <property type="evidence" value="ECO:0007669"/>
    <property type="project" value="TreeGrafter"/>
</dbReference>
<keyword evidence="7" id="KW-0319">Glycerol metabolism</keyword>
<evidence type="ECO:0000256" key="3">
    <source>
        <dbReference type="ARBA" id="ARBA00009587"/>
    </source>
</evidence>
<dbReference type="AlphaFoldDB" id="A0A1I1B3H7"/>
<evidence type="ECO:0000256" key="9">
    <source>
        <dbReference type="ARBA" id="ARBA00023315"/>
    </source>
</evidence>
<comment type="pathway">
    <text evidence="1">Glycerolipid metabolism; triacylglycerol biosynthesis.</text>
</comment>
<dbReference type="PANTHER" id="PTHR31650:SF1">
    <property type="entry name" value="WAX ESTER SYNTHASE_DIACYLGLYCEROL ACYLTRANSFERASE 4-RELATED"/>
    <property type="match status" value="1"/>
</dbReference>
<organism evidence="13 14">
    <name type="scientific">Amycolatopsis marina</name>
    <dbReference type="NCBI Taxonomy" id="490629"/>
    <lineage>
        <taxon>Bacteria</taxon>
        <taxon>Bacillati</taxon>
        <taxon>Actinomycetota</taxon>
        <taxon>Actinomycetes</taxon>
        <taxon>Pseudonocardiales</taxon>
        <taxon>Pseudonocardiaceae</taxon>
        <taxon>Amycolatopsis</taxon>
    </lineage>
</organism>
<dbReference type="InterPro" id="IPR023213">
    <property type="entry name" value="CAT-like_dom_sf"/>
</dbReference>
<dbReference type="STRING" id="490629.SAMN05216266_11177"/>
<dbReference type="GO" id="GO:0004144">
    <property type="term" value="F:diacylglycerol O-acyltransferase activity"/>
    <property type="evidence" value="ECO:0007669"/>
    <property type="project" value="UniProtKB-EC"/>
</dbReference>
<keyword evidence="9 13" id="KW-0012">Acyltransferase</keyword>
<keyword evidence="5" id="KW-0444">Lipid biosynthesis</keyword>
<protein>
    <recommendedName>
        <fullName evidence="4">diacylglycerol O-acyltransferase</fullName>
        <ecNumber evidence="4">2.3.1.20</ecNumber>
    </recommendedName>
</protein>
<evidence type="ECO:0000256" key="4">
    <source>
        <dbReference type="ARBA" id="ARBA00013244"/>
    </source>
</evidence>
<dbReference type="PANTHER" id="PTHR31650">
    <property type="entry name" value="O-ACYLTRANSFERASE (WSD1-LIKE) FAMILY PROTEIN"/>
    <property type="match status" value="1"/>
</dbReference>
<keyword evidence="6 13" id="KW-0808">Transferase</keyword>
<feature type="domain" description="O-acyltransferase WSD1 C-terminal" evidence="12">
    <location>
        <begin position="284"/>
        <end position="422"/>
    </location>
</feature>
<keyword evidence="8" id="KW-0443">Lipid metabolism</keyword>
<reference evidence="14" key="1">
    <citation type="submission" date="2016-10" db="EMBL/GenBank/DDBJ databases">
        <authorList>
            <person name="Varghese N."/>
            <person name="Submissions S."/>
        </authorList>
    </citation>
    <scope>NUCLEOTIDE SEQUENCE [LARGE SCALE GENOMIC DNA]</scope>
    <source>
        <strain evidence="14">CGMCC 4.3568</strain>
    </source>
</reference>
<dbReference type="InterPro" id="IPR045034">
    <property type="entry name" value="O-acyltransferase_WSD1-like"/>
</dbReference>
<dbReference type="EC" id="2.3.1.20" evidence="4"/>
<dbReference type="GO" id="GO:0006071">
    <property type="term" value="P:glycerol metabolic process"/>
    <property type="evidence" value="ECO:0007669"/>
    <property type="project" value="UniProtKB-KW"/>
</dbReference>
<dbReference type="InterPro" id="IPR009721">
    <property type="entry name" value="O-acyltransferase_WSD1_C"/>
</dbReference>
<dbReference type="Pfam" id="PF03007">
    <property type="entry name" value="WS_DGAT_cat"/>
    <property type="match status" value="1"/>
</dbReference>
<comment type="similarity">
    <text evidence="3">Belongs to the long-chain O-acyltransferase family.</text>
</comment>
<dbReference type="Pfam" id="PF06974">
    <property type="entry name" value="WS_DGAT_C"/>
    <property type="match status" value="1"/>
</dbReference>
<dbReference type="GO" id="GO:0051701">
    <property type="term" value="P:biological process involved in interaction with host"/>
    <property type="evidence" value="ECO:0007669"/>
    <property type="project" value="TreeGrafter"/>
</dbReference>
<evidence type="ECO:0000259" key="11">
    <source>
        <dbReference type="Pfam" id="PF03007"/>
    </source>
</evidence>
<dbReference type="RefSeq" id="WP_177242688.1">
    <property type="nucleotide sequence ID" value="NZ_FOKG01000011.1"/>
</dbReference>
<evidence type="ECO:0000256" key="2">
    <source>
        <dbReference type="ARBA" id="ARBA00005189"/>
    </source>
</evidence>
<name>A0A1I1B3H7_9PSEU</name>
<dbReference type="EMBL" id="FOKG01000011">
    <property type="protein sequence ID" value="SFB43258.1"/>
    <property type="molecule type" value="Genomic_DNA"/>
</dbReference>
<comment type="catalytic activity">
    <reaction evidence="10">
        <text>an acyl-CoA + a 1,2-diacyl-sn-glycerol = a triacyl-sn-glycerol + CoA</text>
        <dbReference type="Rhea" id="RHEA:10868"/>
        <dbReference type="ChEBI" id="CHEBI:17815"/>
        <dbReference type="ChEBI" id="CHEBI:57287"/>
        <dbReference type="ChEBI" id="CHEBI:58342"/>
        <dbReference type="ChEBI" id="CHEBI:64615"/>
        <dbReference type="EC" id="2.3.1.20"/>
    </reaction>
</comment>
<proteinExistence type="inferred from homology"/>
<evidence type="ECO:0000256" key="8">
    <source>
        <dbReference type="ARBA" id="ARBA00023098"/>
    </source>
</evidence>
<evidence type="ECO:0000256" key="5">
    <source>
        <dbReference type="ARBA" id="ARBA00022516"/>
    </source>
</evidence>
<evidence type="ECO:0000259" key="12">
    <source>
        <dbReference type="Pfam" id="PF06974"/>
    </source>
</evidence>
<feature type="domain" description="O-acyltransferase WSD1-like N-terminal" evidence="11">
    <location>
        <begin position="23"/>
        <end position="243"/>
    </location>
</feature>
<dbReference type="SUPFAM" id="SSF52777">
    <property type="entry name" value="CoA-dependent acyltransferases"/>
    <property type="match status" value="1"/>
</dbReference>
<evidence type="ECO:0000256" key="10">
    <source>
        <dbReference type="ARBA" id="ARBA00048109"/>
    </source>
</evidence>
<dbReference type="GO" id="GO:0001666">
    <property type="term" value="P:response to hypoxia"/>
    <property type="evidence" value="ECO:0007669"/>
    <property type="project" value="TreeGrafter"/>
</dbReference>
<dbReference type="UniPathway" id="UPA00282"/>
<evidence type="ECO:0000256" key="7">
    <source>
        <dbReference type="ARBA" id="ARBA00022798"/>
    </source>
</evidence>
<accession>A0A1I1B3H7</accession>
<dbReference type="GO" id="GO:0005886">
    <property type="term" value="C:plasma membrane"/>
    <property type="evidence" value="ECO:0007669"/>
    <property type="project" value="TreeGrafter"/>
</dbReference>